<organism evidence="1">
    <name type="scientific">Anguilla anguilla</name>
    <name type="common">European freshwater eel</name>
    <name type="synonym">Muraena anguilla</name>
    <dbReference type="NCBI Taxonomy" id="7936"/>
    <lineage>
        <taxon>Eukaryota</taxon>
        <taxon>Metazoa</taxon>
        <taxon>Chordata</taxon>
        <taxon>Craniata</taxon>
        <taxon>Vertebrata</taxon>
        <taxon>Euteleostomi</taxon>
        <taxon>Actinopterygii</taxon>
        <taxon>Neopterygii</taxon>
        <taxon>Teleostei</taxon>
        <taxon>Anguilliformes</taxon>
        <taxon>Anguillidae</taxon>
        <taxon>Anguilla</taxon>
    </lineage>
</organism>
<proteinExistence type="predicted"/>
<sequence length="31" mass="3740">MSIFQAYLQVLRRLLLNPLRPHRLSATHCKY</sequence>
<reference evidence="1" key="2">
    <citation type="journal article" date="2015" name="Fish Shellfish Immunol.">
        <title>Early steps in the European eel (Anguilla anguilla)-Vibrio vulnificus interaction in the gills: Role of the RtxA13 toxin.</title>
        <authorList>
            <person name="Callol A."/>
            <person name="Pajuelo D."/>
            <person name="Ebbesson L."/>
            <person name="Teles M."/>
            <person name="MacKenzie S."/>
            <person name="Amaro C."/>
        </authorList>
    </citation>
    <scope>NUCLEOTIDE SEQUENCE</scope>
</reference>
<dbReference type="EMBL" id="GBXM01079674">
    <property type="protein sequence ID" value="JAH28903.1"/>
    <property type="molecule type" value="Transcribed_RNA"/>
</dbReference>
<evidence type="ECO:0000313" key="1">
    <source>
        <dbReference type="EMBL" id="JAH28903.1"/>
    </source>
</evidence>
<accession>A0A0E9RKP2</accession>
<name>A0A0E9RKP2_ANGAN</name>
<protein>
    <submittedName>
        <fullName evidence="1">Uncharacterized protein</fullName>
    </submittedName>
</protein>
<reference evidence="1" key="1">
    <citation type="submission" date="2014-11" db="EMBL/GenBank/DDBJ databases">
        <authorList>
            <person name="Amaro Gonzalez C."/>
        </authorList>
    </citation>
    <scope>NUCLEOTIDE SEQUENCE</scope>
</reference>
<dbReference type="AlphaFoldDB" id="A0A0E9RKP2"/>